<dbReference type="EC" id="2.4.1.187" evidence="6"/>
<dbReference type="InterPro" id="IPR034714">
    <property type="entry name" value="TagA_TarA"/>
</dbReference>
<evidence type="ECO:0000256" key="3">
    <source>
        <dbReference type="ARBA" id="ARBA00022679"/>
    </source>
</evidence>
<accession>A0ABM7FRH9</accession>
<evidence type="ECO:0000256" key="4">
    <source>
        <dbReference type="ARBA" id="ARBA00022944"/>
    </source>
</evidence>
<dbReference type="PANTHER" id="PTHR34136:SF1">
    <property type="entry name" value="UDP-N-ACETYL-D-MANNOSAMINURONIC ACID TRANSFERASE"/>
    <property type="match status" value="1"/>
</dbReference>
<proteinExistence type="inferred from homology"/>
<comment type="pathway">
    <text evidence="6">Cell wall biogenesis; teichoic acid biosynthesis.</text>
</comment>
<comment type="function">
    <text evidence="6">Catalyzes the conversion of GlcNAc-PP-undecaprenol into ManNAc-GlcNAc-PP-undecaprenol, the first committed lipid intermediate in the de novo synthesis of teichoic acid.</text>
</comment>
<reference evidence="7 8" key="1">
    <citation type="submission" date="2018-05" db="EMBL/GenBank/DDBJ databases">
        <title>Complete genome sequencing of three human clinical isolates of Staphylococcus caprae reveals virulence factors similar to those of S. epidermidis and S. capitis.</title>
        <authorList>
            <person name="Watanabe S."/>
            <person name="Cui L."/>
        </authorList>
    </citation>
    <scope>NUCLEOTIDE SEQUENCE [LARGE SCALE GENOMIC DNA]</scope>
    <source>
        <strain evidence="7 8">JMUB590</strain>
    </source>
</reference>
<comment type="similarity">
    <text evidence="6">Belongs to the glycosyltransferase 26 family. TagA/TarA subfamily.</text>
</comment>
<evidence type="ECO:0000256" key="2">
    <source>
        <dbReference type="ARBA" id="ARBA00022676"/>
    </source>
</evidence>
<dbReference type="Proteomes" id="UP000274772">
    <property type="component" value="Chromosome"/>
</dbReference>
<dbReference type="Pfam" id="PF03808">
    <property type="entry name" value="Glyco_tran_WecG"/>
    <property type="match status" value="1"/>
</dbReference>
<dbReference type="HAMAP" id="MF_02070">
    <property type="entry name" value="TagA_TarA"/>
    <property type="match status" value="1"/>
</dbReference>
<dbReference type="CDD" id="cd06533">
    <property type="entry name" value="Glyco_transf_WecG_TagA"/>
    <property type="match status" value="1"/>
</dbReference>
<dbReference type="RefSeq" id="WP_002441304.1">
    <property type="nucleotide sequence ID" value="NZ_AP018585.1"/>
</dbReference>
<keyword evidence="2 6" id="KW-0328">Glycosyltransferase</keyword>
<keyword evidence="8" id="KW-1185">Reference proteome</keyword>
<organism evidence="7 8">
    <name type="scientific">Staphylococcus caprae</name>
    <dbReference type="NCBI Taxonomy" id="29380"/>
    <lineage>
        <taxon>Bacteria</taxon>
        <taxon>Bacillati</taxon>
        <taxon>Bacillota</taxon>
        <taxon>Bacilli</taxon>
        <taxon>Bacillales</taxon>
        <taxon>Staphylococcaceae</taxon>
        <taxon>Staphylococcus</taxon>
    </lineage>
</organism>
<evidence type="ECO:0000256" key="5">
    <source>
        <dbReference type="ARBA" id="ARBA00023316"/>
    </source>
</evidence>
<sequence>MNNEQFNNSKVNILGVQFNNTTMLEMTKNIKSFFEKNENQNLFIVTANPEIVDYATEHPSYMDLINEADYVVADGTGVVKASKRLNEPLRRRVPGIELLEECLKIANAKHQRVYLLGSKNEIIEAAERKLNLKYPNVTFAHHHGYINLEDETVVKRITSFNPDYIFVGMGFPKQEQWIHKHHDKLLQTVMMGVGGSFEVLSGAKKRAPKIFQKLNIEWVFRLLIDWKRIGRMVSIPKFMLKVAKQKRKMKSK</sequence>
<name>A0ABM7FRH9_9STAP</name>
<evidence type="ECO:0000313" key="7">
    <source>
        <dbReference type="EMBL" id="BBD93295.1"/>
    </source>
</evidence>
<dbReference type="PANTHER" id="PTHR34136">
    <property type="match status" value="1"/>
</dbReference>
<dbReference type="InterPro" id="IPR053391">
    <property type="entry name" value="TAB_Glycosyltransferase"/>
</dbReference>
<keyword evidence="5 6" id="KW-0961">Cell wall biogenesis/degradation</keyword>
<keyword evidence="3 6" id="KW-0808">Transferase</keyword>
<dbReference type="NCBIfam" id="NF041710">
    <property type="entry name" value="UDPacetylman_taseTarA"/>
    <property type="match status" value="1"/>
</dbReference>
<gene>
    <name evidence="7" type="primary">tagA</name>
    <name evidence="7" type="ORF">JMUB590_2241</name>
</gene>
<dbReference type="InterPro" id="IPR004629">
    <property type="entry name" value="WecG_TagA_CpsF"/>
</dbReference>
<dbReference type="GeneID" id="58051973"/>
<keyword evidence="4 6" id="KW-0777">Teichoic acid biosynthesis</keyword>
<comment type="pathway">
    <text evidence="1">Cell wall biogenesis; poly(ribitol phosphate) teichoic acid biosynthesis.</text>
</comment>
<evidence type="ECO:0000313" key="8">
    <source>
        <dbReference type="Proteomes" id="UP000274772"/>
    </source>
</evidence>
<evidence type="ECO:0000256" key="6">
    <source>
        <dbReference type="HAMAP-Rule" id="MF_02070"/>
    </source>
</evidence>
<protein>
    <recommendedName>
        <fullName evidence="6">N-acetylglucosaminyldiphosphoundecaprenol N-acetyl-beta-D-mannosaminyltransferase</fullName>
        <ecNumber evidence="6">2.4.1.187</ecNumber>
    </recommendedName>
    <alternativeName>
        <fullName evidence="6">N-acetylmannosaminyltransferase</fullName>
    </alternativeName>
    <alternativeName>
        <fullName evidence="6">UDP-N-acetylmannosamine transferase</fullName>
    </alternativeName>
    <alternativeName>
        <fullName evidence="6">UDP-N-acetylmannosamine:N-acetylglucosaminyl pyrophosphorylundecaprenol N-acetylmannosaminyltransferase</fullName>
    </alternativeName>
</protein>
<dbReference type="NCBIfam" id="TIGR00696">
    <property type="entry name" value="wecG_tagA_cpsF"/>
    <property type="match status" value="1"/>
</dbReference>
<evidence type="ECO:0000256" key="1">
    <source>
        <dbReference type="ARBA" id="ARBA00004837"/>
    </source>
</evidence>
<comment type="catalytic activity">
    <reaction evidence="6">
        <text>UDP-N-acetyl-alpha-D-mannosamine + N-acetyl-alpha-D-glucosaminyl-di-trans,octa-cis-undecaprenyl diphosphate = N-acetyl-beta-D-mannosaminyl-(1-&gt;4)-N-acetyl-alpha-D-glucosaminyl di-trans,octa-cis-undecaprenyl diphosphate + UDP + H(+)</text>
        <dbReference type="Rhea" id="RHEA:16053"/>
        <dbReference type="ChEBI" id="CHEBI:15378"/>
        <dbReference type="ChEBI" id="CHEBI:58223"/>
        <dbReference type="ChEBI" id="CHEBI:62959"/>
        <dbReference type="ChEBI" id="CHEBI:68623"/>
        <dbReference type="ChEBI" id="CHEBI:132210"/>
        <dbReference type="EC" id="2.4.1.187"/>
    </reaction>
</comment>
<dbReference type="EMBL" id="AP018586">
    <property type="protein sequence ID" value="BBD93295.1"/>
    <property type="molecule type" value="Genomic_DNA"/>
</dbReference>